<evidence type="ECO:0000256" key="9">
    <source>
        <dbReference type="ARBA" id="ARBA00022741"/>
    </source>
</evidence>
<evidence type="ECO:0000256" key="13">
    <source>
        <dbReference type="ARBA" id="ARBA00023316"/>
    </source>
</evidence>
<dbReference type="GO" id="GO:0051301">
    <property type="term" value="P:cell division"/>
    <property type="evidence" value="ECO:0007669"/>
    <property type="project" value="UniProtKB-KW"/>
</dbReference>
<dbReference type="GO" id="GO:0008360">
    <property type="term" value="P:regulation of cell shape"/>
    <property type="evidence" value="ECO:0007669"/>
    <property type="project" value="UniProtKB-KW"/>
</dbReference>
<dbReference type="GO" id="GO:0071555">
    <property type="term" value="P:cell wall organization"/>
    <property type="evidence" value="ECO:0007669"/>
    <property type="project" value="UniProtKB-KW"/>
</dbReference>
<evidence type="ECO:0000313" key="18">
    <source>
        <dbReference type="EMBL" id="RQD75841.1"/>
    </source>
</evidence>
<dbReference type="Gene3D" id="3.90.190.20">
    <property type="entry name" value="Mur ligase, C-terminal domain"/>
    <property type="match status" value="1"/>
</dbReference>
<evidence type="ECO:0000256" key="2">
    <source>
        <dbReference type="ARBA" id="ARBA00004496"/>
    </source>
</evidence>
<keyword evidence="9" id="KW-0547">Nucleotide-binding</keyword>
<protein>
    <recommendedName>
        <fullName evidence="6 15">UDP-N-acetylmuramoylalanine--D-glutamate ligase</fullName>
        <ecNumber evidence="5 15">6.3.2.9</ecNumber>
    </recommendedName>
</protein>
<comment type="catalytic activity">
    <reaction evidence="14 15">
        <text>UDP-N-acetyl-alpha-D-muramoyl-L-alanine + D-glutamate + ATP = UDP-N-acetyl-alpha-D-muramoyl-L-alanyl-D-glutamate + ADP + phosphate + H(+)</text>
        <dbReference type="Rhea" id="RHEA:16429"/>
        <dbReference type="ChEBI" id="CHEBI:15378"/>
        <dbReference type="ChEBI" id="CHEBI:29986"/>
        <dbReference type="ChEBI" id="CHEBI:30616"/>
        <dbReference type="ChEBI" id="CHEBI:43474"/>
        <dbReference type="ChEBI" id="CHEBI:83898"/>
        <dbReference type="ChEBI" id="CHEBI:83900"/>
        <dbReference type="ChEBI" id="CHEBI:456216"/>
        <dbReference type="EC" id="6.3.2.9"/>
    </reaction>
</comment>
<feature type="domain" description="Mur ligase C-terminal" evidence="16">
    <location>
        <begin position="192"/>
        <end position="306"/>
    </location>
</feature>
<dbReference type="EMBL" id="QZAA01000140">
    <property type="protein sequence ID" value="RQD75841.1"/>
    <property type="molecule type" value="Genomic_DNA"/>
</dbReference>
<dbReference type="PANTHER" id="PTHR43692:SF1">
    <property type="entry name" value="UDP-N-ACETYLMURAMOYLALANINE--D-GLUTAMATE LIGASE"/>
    <property type="match status" value="1"/>
</dbReference>
<evidence type="ECO:0000256" key="1">
    <source>
        <dbReference type="ARBA" id="ARBA00002734"/>
    </source>
</evidence>
<dbReference type="GO" id="GO:0008764">
    <property type="term" value="F:UDP-N-acetylmuramoylalanine-D-glutamate ligase activity"/>
    <property type="evidence" value="ECO:0007669"/>
    <property type="project" value="UniProtKB-EC"/>
</dbReference>
<comment type="pathway">
    <text evidence="3 15">Cell wall biogenesis; peptidoglycan biosynthesis.</text>
</comment>
<keyword evidence="11 15" id="KW-0133">Cell shape</keyword>
<dbReference type="GO" id="GO:0005524">
    <property type="term" value="F:ATP binding"/>
    <property type="evidence" value="ECO:0007669"/>
    <property type="project" value="UniProtKB-KW"/>
</dbReference>
<keyword evidence="15" id="KW-0132">Cell division</keyword>
<comment type="subcellular location">
    <subcellularLocation>
        <location evidence="2 15">Cytoplasm</location>
    </subcellularLocation>
</comment>
<comment type="function">
    <text evidence="1 15">Cell wall formation. Catalyzes the addition of glutamate to the nucleotide precursor UDP-N-acetylmuramoyl-L-alanine (UMA).</text>
</comment>
<evidence type="ECO:0000256" key="10">
    <source>
        <dbReference type="ARBA" id="ARBA00022840"/>
    </source>
</evidence>
<dbReference type="InterPro" id="IPR013221">
    <property type="entry name" value="Mur_ligase_cen"/>
</dbReference>
<dbReference type="InterPro" id="IPR004101">
    <property type="entry name" value="Mur_ligase_C"/>
</dbReference>
<dbReference type="UniPathway" id="UPA00219"/>
<dbReference type="InterPro" id="IPR036615">
    <property type="entry name" value="Mur_ligase_C_dom_sf"/>
</dbReference>
<evidence type="ECO:0000259" key="16">
    <source>
        <dbReference type="Pfam" id="PF02875"/>
    </source>
</evidence>
<dbReference type="InterPro" id="IPR005762">
    <property type="entry name" value="MurD"/>
</dbReference>
<feature type="non-terminal residue" evidence="18">
    <location>
        <position position="1"/>
    </location>
</feature>
<reference evidence="18 19" key="1">
    <citation type="submission" date="2018-08" db="EMBL/GenBank/DDBJ databases">
        <title>The metabolism and importance of syntrophic acetate oxidation coupled to methane or sulfide production in haloalkaline environments.</title>
        <authorList>
            <person name="Timmers P.H.A."/>
            <person name="Vavourakis C.D."/>
            <person name="Sorokin D.Y."/>
            <person name="Sinninghe Damste J.S."/>
            <person name="Muyzer G."/>
            <person name="Stams A.J.M."/>
            <person name="Plugge C.M."/>
        </authorList>
    </citation>
    <scope>NUCLEOTIDE SEQUENCE [LARGE SCALE GENOMIC DNA]</scope>
    <source>
        <strain evidence="18">MSAO_Bac1</strain>
    </source>
</reference>
<dbReference type="EC" id="6.3.2.9" evidence="5 15"/>
<evidence type="ECO:0000256" key="15">
    <source>
        <dbReference type="RuleBase" id="RU003664"/>
    </source>
</evidence>
<evidence type="ECO:0000256" key="14">
    <source>
        <dbReference type="ARBA" id="ARBA00047632"/>
    </source>
</evidence>
<evidence type="ECO:0000256" key="7">
    <source>
        <dbReference type="ARBA" id="ARBA00022490"/>
    </source>
</evidence>
<evidence type="ECO:0000256" key="8">
    <source>
        <dbReference type="ARBA" id="ARBA00022598"/>
    </source>
</evidence>
<dbReference type="GO" id="GO:0005737">
    <property type="term" value="C:cytoplasm"/>
    <property type="evidence" value="ECO:0007669"/>
    <property type="project" value="UniProtKB-SubCell"/>
</dbReference>
<comment type="caution">
    <text evidence="18">The sequence shown here is derived from an EMBL/GenBank/DDBJ whole genome shotgun (WGS) entry which is preliminary data.</text>
</comment>
<dbReference type="InterPro" id="IPR036565">
    <property type="entry name" value="Mur-like_cat_sf"/>
</dbReference>
<dbReference type="Pfam" id="PF02875">
    <property type="entry name" value="Mur_ligase_C"/>
    <property type="match status" value="1"/>
</dbReference>
<dbReference type="Pfam" id="PF08245">
    <property type="entry name" value="Mur_ligase_M"/>
    <property type="match status" value="1"/>
</dbReference>
<evidence type="ECO:0000256" key="11">
    <source>
        <dbReference type="ARBA" id="ARBA00022960"/>
    </source>
</evidence>
<sequence length="339" mass="37289">TTLVGEILKNEGRKVYVAGNIGVPLCDIAGEVSPDSIIAAELSSFQLEGIDSFKPHISVLLNISEDHMDHHSSLENYLEAKKKIYKNQGKGDFLIINWDDPVLSRIPMEAVKPEVIYFSTRENLESGIYLQGEHIVIKEKGSLITICPVNEVALPGKHNLENMLAASAAAWAAGVDTRVIARTLRTFKGVPHRLELVGSLKGITFINDSKGTNINSTIKALEAFPQKVILIAGGKDKGSSFDELAPYIKDKVKFLVLLGETREKIAMSLEKIGFDNYVYAGSMKESLEIAYQSAREGDLVLLSPACASWDMYNNYEERGNEFKGLVKDLGGELNEEKQG</sequence>
<gene>
    <name evidence="18" type="primary">murD</name>
    <name evidence="18" type="ORF">D5R97_05420</name>
</gene>
<dbReference type="GO" id="GO:0009252">
    <property type="term" value="P:peptidoglycan biosynthetic process"/>
    <property type="evidence" value="ECO:0007669"/>
    <property type="project" value="UniProtKB-UniPathway"/>
</dbReference>
<evidence type="ECO:0000256" key="4">
    <source>
        <dbReference type="ARBA" id="ARBA00010416"/>
    </source>
</evidence>
<dbReference type="Gene3D" id="3.40.1190.10">
    <property type="entry name" value="Mur-like, catalytic domain"/>
    <property type="match status" value="1"/>
</dbReference>
<organism evidence="18 19">
    <name type="scientific">Candidatus Syntrophonatronum acetioxidans</name>
    <dbReference type="NCBI Taxonomy" id="1795816"/>
    <lineage>
        <taxon>Bacteria</taxon>
        <taxon>Bacillati</taxon>
        <taxon>Bacillota</taxon>
        <taxon>Clostridia</taxon>
        <taxon>Eubacteriales</taxon>
        <taxon>Syntrophomonadaceae</taxon>
        <taxon>Candidatus Syntrophonatronum</taxon>
    </lineage>
</organism>
<dbReference type="SUPFAM" id="SSF53244">
    <property type="entry name" value="MurD-like peptide ligases, peptide-binding domain"/>
    <property type="match status" value="1"/>
</dbReference>
<evidence type="ECO:0000256" key="5">
    <source>
        <dbReference type="ARBA" id="ARBA00012212"/>
    </source>
</evidence>
<evidence type="ECO:0000313" key="19">
    <source>
        <dbReference type="Proteomes" id="UP000285138"/>
    </source>
</evidence>
<evidence type="ECO:0000259" key="17">
    <source>
        <dbReference type="Pfam" id="PF08245"/>
    </source>
</evidence>
<feature type="domain" description="Mur ligase central" evidence="17">
    <location>
        <begin position="2"/>
        <end position="170"/>
    </location>
</feature>
<dbReference type="Proteomes" id="UP000285138">
    <property type="component" value="Unassembled WGS sequence"/>
</dbReference>
<evidence type="ECO:0000256" key="6">
    <source>
        <dbReference type="ARBA" id="ARBA00015655"/>
    </source>
</evidence>
<evidence type="ECO:0000256" key="3">
    <source>
        <dbReference type="ARBA" id="ARBA00004752"/>
    </source>
</evidence>
<keyword evidence="15" id="KW-0131">Cell cycle</keyword>
<comment type="similarity">
    <text evidence="4">Belongs to the MurCDEF family.</text>
</comment>
<keyword evidence="8 18" id="KW-0436">Ligase</keyword>
<dbReference type="SUPFAM" id="SSF53623">
    <property type="entry name" value="MurD-like peptide ligases, catalytic domain"/>
    <property type="match status" value="1"/>
</dbReference>
<keyword evidence="12 15" id="KW-0573">Peptidoglycan synthesis</keyword>
<name>A0A424YEE2_9FIRM</name>
<keyword evidence="10" id="KW-0067">ATP-binding</keyword>
<evidence type="ECO:0000256" key="12">
    <source>
        <dbReference type="ARBA" id="ARBA00022984"/>
    </source>
</evidence>
<dbReference type="PANTHER" id="PTHR43692">
    <property type="entry name" value="UDP-N-ACETYLMURAMOYLALANINE--D-GLUTAMATE LIGASE"/>
    <property type="match status" value="1"/>
</dbReference>
<keyword evidence="7" id="KW-0963">Cytoplasm</keyword>
<accession>A0A424YEE2</accession>
<dbReference type="NCBIfam" id="TIGR01087">
    <property type="entry name" value="murD"/>
    <property type="match status" value="1"/>
</dbReference>
<dbReference type="AlphaFoldDB" id="A0A424YEE2"/>
<proteinExistence type="inferred from homology"/>
<keyword evidence="13 15" id="KW-0961">Cell wall biogenesis/degradation</keyword>